<reference evidence="3 4" key="1">
    <citation type="submission" date="2023-11" db="EMBL/GenBank/DDBJ databases">
        <authorList>
            <person name="Hedman E."/>
            <person name="Englund M."/>
            <person name="Stromberg M."/>
            <person name="Nyberg Akerstrom W."/>
            <person name="Nylinder S."/>
            <person name="Jareborg N."/>
            <person name="Kallberg Y."/>
            <person name="Kronander E."/>
        </authorList>
    </citation>
    <scope>NUCLEOTIDE SEQUENCE [LARGE SCALE GENOMIC DNA]</scope>
</reference>
<dbReference type="EMBL" id="CAVLGL010000083">
    <property type="protein sequence ID" value="CAK1589163.1"/>
    <property type="molecule type" value="Genomic_DNA"/>
</dbReference>
<comment type="caution">
    <text evidence="3">The sequence shown here is derived from an EMBL/GenBank/DDBJ whole genome shotgun (WGS) entry which is preliminary data.</text>
</comment>
<sequence>MSLQRTPPNVFSSDGDIPASVKKISGESFITTRKRKQMENDKIDTNMIKFEEKFDSQMQIWNKTISDCIANSIATAVNTALKGELSKITSALSELNDNVLKLNTDAINLNKSVNEVNTRLCEIEKSLSFSNERQDLFDSRLKTVEQNISQYNGFKSQIQLLENKIHTMEQQARQCNVEIVNIPDRRGENLISIIECLGDAIKHPLQSSDIIAVHRVPHADKNDRRPKNIIVKFANRTLRDNVIAACRATKGLNSTSLSVPGRPATVYVNEHLTLNNKLLFRQCREAAKKNEYKYVWVKHGTVLARKTDTSPAIAIRSLQDIARIK</sequence>
<dbReference type="Pfam" id="PF25298">
    <property type="entry name" value="Baculo_FP_2nd"/>
    <property type="match status" value="1"/>
</dbReference>
<organism evidence="3 4">
    <name type="scientific">Parnassius mnemosyne</name>
    <name type="common">clouded apollo</name>
    <dbReference type="NCBI Taxonomy" id="213953"/>
    <lineage>
        <taxon>Eukaryota</taxon>
        <taxon>Metazoa</taxon>
        <taxon>Ecdysozoa</taxon>
        <taxon>Arthropoda</taxon>
        <taxon>Hexapoda</taxon>
        <taxon>Insecta</taxon>
        <taxon>Pterygota</taxon>
        <taxon>Neoptera</taxon>
        <taxon>Endopterygota</taxon>
        <taxon>Lepidoptera</taxon>
        <taxon>Glossata</taxon>
        <taxon>Ditrysia</taxon>
        <taxon>Papilionoidea</taxon>
        <taxon>Papilionidae</taxon>
        <taxon>Parnassiinae</taxon>
        <taxon>Parnassini</taxon>
        <taxon>Parnassius</taxon>
        <taxon>Driopa</taxon>
    </lineage>
</organism>
<name>A0AAV1L1L2_9NEOP</name>
<dbReference type="Proteomes" id="UP001314205">
    <property type="component" value="Unassembled WGS sequence"/>
</dbReference>
<dbReference type="Gene3D" id="3.30.70.1820">
    <property type="entry name" value="L1 transposable element, RRM domain"/>
    <property type="match status" value="1"/>
</dbReference>
<evidence type="ECO:0000259" key="2">
    <source>
        <dbReference type="Pfam" id="PF25298"/>
    </source>
</evidence>
<keyword evidence="4" id="KW-1185">Reference proteome</keyword>
<evidence type="ECO:0000313" key="3">
    <source>
        <dbReference type="EMBL" id="CAK1589163.1"/>
    </source>
</evidence>
<keyword evidence="1" id="KW-0175">Coiled coil</keyword>
<feature type="coiled-coil region" evidence="1">
    <location>
        <begin position="151"/>
        <end position="178"/>
    </location>
</feature>
<dbReference type="InterPro" id="IPR057251">
    <property type="entry name" value="FP_C"/>
</dbReference>
<protein>
    <recommendedName>
        <fullName evidence="2">FP protein C-terminal domain-containing protein</fullName>
    </recommendedName>
</protein>
<dbReference type="AlphaFoldDB" id="A0AAV1L1L2"/>
<proteinExistence type="predicted"/>
<evidence type="ECO:0000313" key="4">
    <source>
        <dbReference type="Proteomes" id="UP001314205"/>
    </source>
</evidence>
<accession>A0AAV1L1L2</accession>
<evidence type="ECO:0000256" key="1">
    <source>
        <dbReference type="SAM" id="Coils"/>
    </source>
</evidence>
<feature type="domain" description="FP protein C-terminal" evidence="2">
    <location>
        <begin position="273"/>
        <end position="325"/>
    </location>
</feature>
<gene>
    <name evidence="3" type="ORF">PARMNEM_LOCUS9703</name>
</gene>